<organism evidence="1 2">
    <name type="scientific">Plastorhodobacter daqingensis</name>
    <dbReference type="NCBI Taxonomy" id="1387281"/>
    <lineage>
        <taxon>Bacteria</taxon>
        <taxon>Pseudomonadati</taxon>
        <taxon>Pseudomonadota</taxon>
        <taxon>Alphaproteobacteria</taxon>
        <taxon>Rhodobacterales</taxon>
        <taxon>Paracoccaceae</taxon>
        <taxon>Plastorhodobacter</taxon>
    </lineage>
</organism>
<sequence>MGDTLALCPPLIVTEAHVAAILERMGRTLERTEAWIRQEAVT</sequence>
<dbReference type="Proteomes" id="UP001596516">
    <property type="component" value="Unassembled WGS sequence"/>
</dbReference>
<evidence type="ECO:0000313" key="2">
    <source>
        <dbReference type="Proteomes" id="UP001596516"/>
    </source>
</evidence>
<dbReference type="EMBL" id="JBHTFQ010000001">
    <property type="protein sequence ID" value="MFC7702574.1"/>
    <property type="molecule type" value="Genomic_DNA"/>
</dbReference>
<proteinExistence type="predicted"/>
<name>A0ABW2UDD5_9RHOB</name>
<gene>
    <name evidence="1" type="ORF">ACFQXB_00005</name>
</gene>
<dbReference type="Gene3D" id="3.90.1150.10">
    <property type="entry name" value="Aspartate Aminotransferase, domain 1"/>
    <property type="match status" value="1"/>
</dbReference>
<comment type="caution">
    <text evidence="1">The sequence shown here is derived from an EMBL/GenBank/DDBJ whole genome shotgun (WGS) entry which is preliminary data.</text>
</comment>
<evidence type="ECO:0000313" key="1">
    <source>
        <dbReference type="EMBL" id="MFC7702574.1"/>
    </source>
</evidence>
<keyword evidence="2" id="KW-1185">Reference proteome</keyword>
<dbReference type="InterPro" id="IPR015422">
    <property type="entry name" value="PyrdxlP-dep_Trfase_small"/>
</dbReference>
<reference evidence="2" key="1">
    <citation type="journal article" date="2019" name="Int. J. Syst. Evol. Microbiol.">
        <title>The Global Catalogue of Microorganisms (GCM) 10K type strain sequencing project: providing services to taxonomists for standard genome sequencing and annotation.</title>
        <authorList>
            <consortium name="The Broad Institute Genomics Platform"/>
            <consortium name="The Broad Institute Genome Sequencing Center for Infectious Disease"/>
            <person name="Wu L."/>
            <person name="Ma J."/>
        </authorList>
    </citation>
    <scope>NUCLEOTIDE SEQUENCE [LARGE SCALE GENOMIC DNA]</scope>
    <source>
        <strain evidence="2">CGMCC 1.12750</strain>
    </source>
</reference>
<accession>A0ABW2UDD5</accession>
<dbReference type="RefSeq" id="WP_377397200.1">
    <property type="nucleotide sequence ID" value="NZ_JBHTFQ010000001.1"/>
</dbReference>
<protein>
    <submittedName>
        <fullName evidence="1">Uncharacterized protein</fullName>
    </submittedName>
</protein>